<comment type="similarity">
    <text evidence="5">Belongs to the protein kinase superfamily. STE Ser/Thr protein kinase family. MAP kinase kinase subfamily.</text>
</comment>
<dbReference type="Gene3D" id="1.10.287.1490">
    <property type="match status" value="1"/>
</dbReference>
<evidence type="ECO:0000256" key="10">
    <source>
        <dbReference type="SAM" id="Coils"/>
    </source>
</evidence>
<dbReference type="InterPro" id="IPR000719">
    <property type="entry name" value="Prot_kinase_dom"/>
</dbReference>
<evidence type="ECO:0000313" key="12">
    <source>
        <dbReference type="EMBL" id="KAK8837031.1"/>
    </source>
</evidence>
<comment type="caution">
    <text evidence="12">The sequence shown here is derived from an EMBL/GenBank/DDBJ whole genome shotgun (WGS) entry which is preliminary data.</text>
</comment>
<keyword evidence="1" id="KW-0808">Transferase</keyword>
<comment type="catalytic activity">
    <reaction evidence="7">
        <text>L-seryl-[protein] + ATP = O-phospho-L-seryl-[protein] + ADP + H(+)</text>
        <dbReference type="Rhea" id="RHEA:17989"/>
        <dbReference type="Rhea" id="RHEA-COMP:9863"/>
        <dbReference type="Rhea" id="RHEA-COMP:11604"/>
        <dbReference type="ChEBI" id="CHEBI:15378"/>
        <dbReference type="ChEBI" id="CHEBI:29999"/>
        <dbReference type="ChEBI" id="CHEBI:30616"/>
        <dbReference type="ChEBI" id="CHEBI:83421"/>
        <dbReference type="ChEBI" id="CHEBI:456216"/>
        <dbReference type="EC" id="2.7.12.2"/>
    </reaction>
</comment>
<evidence type="ECO:0000256" key="1">
    <source>
        <dbReference type="ARBA" id="ARBA00022679"/>
    </source>
</evidence>
<gene>
    <name evidence="12" type="ORF">M9Y10_037076</name>
</gene>
<reference evidence="12 13" key="1">
    <citation type="submission" date="2024-04" db="EMBL/GenBank/DDBJ databases">
        <title>Tritrichomonas musculus Genome.</title>
        <authorList>
            <person name="Alves-Ferreira E."/>
            <person name="Grigg M."/>
            <person name="Lorenzi H."/>
            <person name="Galac M."/>
        </authorList>
    </citation>
    <scope>NUCLEOTIDE SEQUENCE [LARGE SCALE GENOMIC DNA]</scope>
    <source>
        <strain evidence="12 13">EAF2021</strain>
    </source>
</reference>
<keyword evidence="4" id="KW-0067">ATP-binding</keyword>
<name>A0ABR2GTR0_9EUKA</name>
<dbReference type="EMBL" id="JAPFFF010000062">
    <property type="protein sequence ID" value="KAK8837031.1"/>
    <property type="molecule type" value="Genomic_DNA"/>
</dbReference>
<comment type="catalytic activity">
    <reaction evidence="9">
        <text>L-tyrosyl-[protein] + ATP = O-phospho-L-tyrosyl-[protein] + ADP + H(+)</text>
        <dbReference type="Rhea" id="RHEA:10596"/>
        <dbReference type="Rhea" id="RHEA-COMP:10136"/>
        <dbReference type="Rhea" id="RHEA-COMP:20101"/>
        <dbReference type="ChEBI" id="CHEBI:15378"/>
        <dbReference type="ChEBI" id="CHEBI:30616"/>
        <dbReference type="ChEBI" id="CHEBI:46858"/>
        <dbReference type="ChEBI" id="CHEBI:61978"/>
        <dbReference type="ChEBI" id="CHEBI:456216"/>
        <dbReference type="EC" id="2.7.12.2"/>
    </reaction>
</comment>
<feature type="coiled-coil region" evidence="10">
    <location>
        <begin position="44"/>
        <end position="120"/>
    </location>
</feature>
<comment type="catalytic activity">
    <reaction evidence="8">
        <text>L-threonyl-[protein] + ATP = O-phospho-L-threonyl-[protein] + ADP + H(+)</text>
        <dbReference type="Rhea" id="RHEA:46608"/>
        <dbReference type="Rhea" id="RHEA-COMP:11060"/>
        <dbReference type="Rhea" id="RHEA-COMP:11605"/>
        <dbReference type="ChEBI" id="CHEBI:15378"/>
        <dbReference type="ChEBI" id="CHEBI:30013"/>
        <dbReference type="ChEBI" id="CHEBI:30616"/>
        <dbReference type="ChEBI" id="CHEBI:61977"/>
        <dbReference type="ChEBI" id="CHEBI:456216"/>
        <dbReference type="EC" id="2.7.12.2"/>
    </reaction>
</comment>
<evidence type="ECO:0000256" key="7">
    <source>
        <dbReference type="ARBA" id="ARBA00049014"/>
    </source>
</evidence>
<feature type="domain" description="Protein kinase" evidence="11">
    <location>
        <begin position="139"/>
        <end position="358"/>
    </location>
</feature>
<protein>
    <recommendedName>
        <fullName evidence="6">mitogen-activated protein kinase kinase</fullName>
        <ecNumber evidence="6">2.7.12.2</ecNumber>
    </recommendedName>
</protein>
<dbReference type="EC" id="2.7.12.2" evidence="6"/>
<dbReference type="SUPFAM" id="SSF56112">
    <property type="entry name" value="Protein kinase-like (PK-like)"/>
    <property type="match status" value="1"/>
</dbReference>
<keyword evidence="3" id="KW-0418">Kinase</keyword>
<keyword evidence="10" id="KW-0175">Coiled coil</keyword>
<dbReference type="Gene3D" id="1.10.510.10">
    <property type="entry name" value="Transferase(Phosphotransferase) domain 1"/>
    <property type="match status" value="1"/>
</dbReference>
<evidence type="ECO:0000256" key="9">
    <source>
        <dbReference type="ARBA" id="ARBA00051693"/>
    </source>
</evidence>
<dbReference type="PROSITE" id="PS50011">
    <property type="entry name" value="PROTEIN_KINASE_DOM"/>
    <property type="match status" value="1"/>
</dbReference>
<evidence type="ECO:0000256" key="8">
    <source>
        <dbReference type="ARBA" id="ARBA00049299"/>
    </source>
</evidence>
<dbReference type="PANTHER" id="PTHR48013:SF9">
    <property type="entry name" value="DUAL SPECIFICITY MITOGEN-ACTIVATED PROTEIN KINASE KINASE 5"/>
    <property type="match status" value="1"/>
</dbReference>
<dbReference type="SMART" id="SM00220">
    <property type="entry name" value="S_TKc"/>
    <property type="match status" value="1"/>
</dbReference>
<dbReference type="InterPro" id="IPR011009">
    <property type="entry name" value="Kinase-like_dom_sf"/>
</dbReference>
<dbReference type="Proteomes" id="UP001470230">
    <property type="component" value="Unassembled WGS sequence"/>
</dbReference>
<dbReference type="InterPro" id="IPR008271">
    <property type="entry name" value="Ser/Thr_kinase_AS"/>
</dbReference>
<evidence type="ECO:0000259" key="11">
    <source>
        <dbReference type="PROSITE" id="PS50011"/>
    </source>
</evidence>
<evidence type="ECO:0000313" key="13">
    <source>
        <dbReference type="Proteomes" id="UP001470230"/>
    </source>
</evidence>
<keyword evidence="2" id="KW-0547">Nucleotide-binding</keyword>
<accession>A0ABR2GTR0</accession>
<evidence type="ECO:0000256" key="4">
    <source>
        <dbReference type="ARBA" id="ARBA00022840"/>
    </source>
</evidence>
<dbReference type="PANTHER" id="PTHR48013">
    <property type="entry name" value="DUAL SPECIFICITY MITOGEN-ACTIVATED PROTEIN KINASE KINASE 5-RELATED"/>
    <property type="match status" value="1"/>
</dbReference>
<dbReference type="PROSITE" id="PS00108">
    <property type="entry name" value="PROTEIN_KINASE_ST"/>
    <property type="match status" value="1"/>
</dbReference>
<keyword evidence="13" id="KW-1185">Reference proteome</keyword>
<proteinExistence type="inferred from homology"/>
<evidence type="ECO:0000256" key="2">
    <source>
        <dbReference type="ARBA" id="ARBA00022741"/>
    </source>
</evidence>
<evidence type="ECO:0000256" key="5">
    <source>
        <dbReference type="ARBA" id="ARBA00038035"/>
    </source>
</evidence>
<evidence type="ECO:0000256" key="3">
    <source>
        <dbReference type="ARBA" id="ARBA00022777"/>
    </source>
</evidence>
<dbReference type="Pfam" id="PF00069">
    <property type="entry name" value="Pkinase"/>
    <property type="match status" value="1"/>
</dbReference>
<dbReference type="CDD" id="cd14014">
    <property type="entry name" value="STKc_PknB_like"/>
    <property type="match status" value="1"/>
</dbReference>
<sequence>MIYKTAIDYAREKNHQEIVEFLAKGPVQSISSPSTKNQQQSEEVSRLNQLVDSNQGKINELEHDNEMKQKKIDELELENEMKQLKIDELDGKLSEQSDREASLKEEVENLKKKIKSFEQQRVAPTDSFNILDSSVIKNLRIIREISSGGFGKVLEVGKEETYALKGMHVDDLSISGFKAFIGEYEKLTRLHHPNVVQAYGVFMSDATNPPSILLEFCPKDLRSAIKLESLSNVQLVIWIYQIVEGMRYVHKCQLVHRDIKPSNILVGKDGKIRISDFGIAKLMTTEEQSTTLGAGSQKFMAPEILKEEKYNEKADVYPFGVLIFFMLSRGEMPKINVVQMEIGKRQKSQARFRILQKI</sequence>
<organism evidence="12 13">
    <name type="scientific">Tritrichomonas musculus</name>
    <dbReference type="NCBI Taxonomy" id="1915356"/>
    <lineage>
        <taxon>Eukaryota</taxon>
        <taxon>Metamonada</taxon>
        <taxon>Parabasalia</taxon>
        <taxon>Tritrichomonadida</taxon>
        <taxon>Tritrichomonadidae</taxon>
        <taxon>Tritrichomonas</taxon>
    </lineage>
</organism>
<evidence type="ECO:0000256" key="6">
    <source>
        <dbReference type="ARBA" id="ARBA00038999"/>
    </source>
</evidence>